<feature type="transmembrane region" description="Helical" evidence="6">
    <location>
        <begin position="24"/>
        <end position="51"/>
    </location>
</feature>
<keyword evidence="2" id="KW-1003">Cell membrane</keyword>
<comment type="subcellular location">
    <subcellularLocation>
        <location evidence="1">Cell membrane</location>
        <topology evidence="1">Multi-pass membrane protein</topology>
    </subcellularLocation>
</comment>
<evidence type="ECO:0000313" key="8">
    <source>
        <dbReference type="Proteomes" id="UP000494115"/>
    </source>
</evidence>
<evidence type="ECO:0000256" key="6">
    <source>
        <dbReference type="SAM" id="Phobius"/>
    </source>
</evidence>
<sequence length="439" mass="46301">MTEDNVTGTTTVTGMLRGLPGYRYLLAARAVSSLIVWVDFTLIFSSLTYFWHATPATVGIASALYGLPGLLLGPWFGRLADRKEALSVLLFSYMARGSTSLLLVFAPDVHLFVLLVFLKGLGNLGAMPAEQVVLRSMLSRDQLVANAGVTTTLDQLTKIAAPLLGALTAVLYSPVAGFSLSAVLSVVGLALLIRLRRYCPLRTGTRSAQRPAKRRSALRGLLRDDADFRAVFIASLIQTAVLGLYDPLLALFLKGLGFPVSTFGTLVSCTAAGAILGAMLFRRLFFRFAARRLAFASLTGFGLTVLIPGLATIPGLPFALSADFAFAWPTMLGLWVANGCFYGLAAMSFVVVMQTRCPRDALGSVSATARSAQLALLVLGPLAGSGAARWIGLEAVFAASGLLALACGGALLLGRGRTIARCAGRRDTGWSADRSGPDG</sequence>
<dbReference type="Pfam" id="PF07690">
    <property type="entry name" value="MFS_1"/>
    <property type="match status" value="1"/>
</dbReference>
<keyword evidence="5 6" id="KW-0472">Membrane</keyword>
<feature type="transmembrane region" description="Helical" evidence="6">
    <location>
        <begin position="397"/>
        <end position="416"/>
    </location>
</feature>
<dbReference type="Proteomes" id="UP000494115">
    <property type="component" value="Unassembled WGS sequence"/>
</dbReference>
<gene>
    <name evidence="7" type="ORF">LMG28138_03227</name>
</gene>
<feature type="transmembrane region" description="Helical" evidence="6">
    <location>
        <begin position="98"/>
        <end position="118"/>
    </location>
</feature>
<dbReference type="AlphaFoldDB" id="A0A6S7BKP7"/>
<feature type="transmembrane region" description="Helical" evidence="6">
    <location>
        <begin position="374"/>
        <end position="391"/>
    </location>
</feature>
<organism evidence="7 8">
    <name type="scientific">Pararobbsia alpina</name>
    <dbReference type="NCBI Taxonomy" id="621374"/>
    <lineage>
        <taxon>Bacteria</taxon>
        <taxon>Pseudomonadati</taxon>
        <taxon>Pseudomonadota</taxon>
        <taxon>Betaproteobacteria</taxon>
        <taxon>Burkholderiales</taxon>
        <taxon>Burkholderiaceae</taxon>
        <taxon>Pararobbsia</taxon>
    </lineage>
</organism>
<evidence type="ECO:0000256" key="3">
    <source>
        <dbReference type="ARBA" id="ARBA00022692"/>
    </source>
</evidence>
<keyword evidence="3 6" id="KW-0812">Transmembrane</keyword>
<feature type="transmembrane region" description="Helical" evidence="6">
    <location>
        <begin position="332"/>
        <end position="353"/>
    </location>
</feature>
<dbReference type="EMBL" id="CADIKM010000014">
    <property type="protein sequence ID" value="CAB3791761.1"/>
    <property type="molecule type" value="Genomic_DNA"/>
</dbReference>
<evidence type="ECO:0000256" key="2">
    <source>
        <dbReference type="ARBA" id="ARBA00022475"/>
    </source>
</evidence>
<dbReference type="GO" id="GO:0005886">
    <property type="term" value="C:plasma membrane"/>
    <property type="evidence" value="ECO:0007669"/>
    <property type="project" value="UniProtKB-SubCell"/>
</dbReference>
<name>A0A6S7BKP7_9BURK</name>
<dbReference type="GO" id="GO:0022857">
    <property type="term" value="F:transmembrane transporter activity"/>
    <property type="evidence" value="ECO:0007669"/>
    <property type="project" value="InterPro"/>
</dbReference>
<protein>
    <recommendedName>
        <fullName evidence="9">Enterobactin exporter EntS</fullName>
    </recommendedName>
</protein>
<dbReference type="SUPFAM" id="SSF103473">
    <property type="entry name" value="MFS general substrate transporter"/>
    <property type="match status" value="1"/>
</dbReference>
<evidence type="ECO:0000256" key="1">
    <source>
        <dbReference type="ARBA" id="ARBA00004651"/>
    </source>
</evidence>
<feature type="transmembrane region" description="Helical" evidence="6">
    <location>
        <begin position="228"/>
        <end position="245"/>
    </location>
</feature>
<feature type="transmembrane region" description="Helical" evidence="6">
    <location>
        <begin position="293"/>
        <end position="320"/>
    </location>
</feature>
<evidence type="ECO:0000256" key="4">
    <source>
        <dbReference type="ARBA" id="ARBA00022989"/>
    </source>
</evidence>
<dbReference type="Gene3D" id="1.20.1250.20">
    <property type="entry name" value="MFS general substrate transporter like domains"/>
    <property type="match status" value="1"/>
</dbReference>
<dbReference type="InterPro" id="IPR036259">
    <property type="entry name" value="MFS_trans_sf"/>
</dbReference>
<evidence type="ECO:0000313" key="7">
    <source>
        <dbReference type="EMBL" id="CAB3791761.1"/>
    </source>
</evidence>
<feature type="transmembrane region" description="Helical" evidence="6">
    <location>
        <begin position="57"/>
        <end position="77"/>
    </location>
</feature>
<keyword evidence="8" id="KW-1185">Reference proteome</keyword>
<proteinExistence type="predicted"/>
<dbReference type="PANTHER" id="PTHR23513">
    <property type="entry name" value="INTEGRAL MEMBRANE EFFLUX PROTEIN-RELATED"/>
    <property type="match status" value="1"/>
</dbReference>
<evidence type="ECO:0000256" key="5">
    <source>
        <dbReference type="ARBA" id="ARBA00023136"/>
    </source>
</evidence>
<dbReference type="RefSeq" id="WP_246257502.1">
    <property type="nucleotide sequence ID" value="NZ_CADIKM010000014.1"/>
</dbReference>
<dbReference type="InterPro" id="IPR011701">
    <property type="entry name" value="MFS"/>
</dbReference>
<evidence type="ECO:0008006" key="9">
    <source>
        <dbReference type="Google" id="ProtNLM"/>
    </source>
</evidence>
<reference evidence="7 8" key="1">
    <citation type="submission" date="2020-04" db="EMBL/GenBank/DDBJ databases">
        <authorList>
            <person name="De Canck E."/>
        </authorList>
    </citation>
    <scope>NUCLEOTIDE SEQUENCE [LARGE SCALE GENOMIC DNA]</scope>
    <source>
        <strain evidence="7 8">LMG 28138</strain>
    </source>
</reference>
<keyword evidence="4 6" id="KW-1133">Transmembrane helix</keyword>
<feature type="transmembrane region" description="Helical" evidence="6">
    <location>
        <begin position="171"/>
        <end position="193"/>
    </location>
</feature>
<accession>A0A6S7BKP7</accession>
<dbReference type="PANTHER" id="PTHR23513:SF6">
    <property type="entry name" value="MAJOR FACILITATOR SUPERFAMILY ASSOCIATED DOMAIN-CONTAINING PROTEIN"/>
    <property type="match status" value="1"/>
</dbReference>
<feature type="transmembrane region" description="Helical" evidence="6">
    <location>
        <begin position="257"/>
        <end position="281"/>
    </location>
</feature>